<dbReference type="EMBL" id="SJPW01000004">
    <property type="protein sequence ID" value="TWU54371.1"/>
    <property type="molecule type" value="Genomic_DNA"/>
</dbReference>
<feature type="transmembrane region" description="Helical" evidence="1">
    <location>
        <begin position="131"/>
        <end position="152"/>
    </location>
</feature>
<keyword evidence="3" id="KW-1185">Reference proteome</keyword>
<comment type="caution">
    <text evidence="2">The sequence shown here is derived from an EMBL/GenBank/DDBJ whole genome shotgun (WGS) entry which is preliminary data.</text>
</comment>
<keyword evidence="1" id="KW-0472">Membrane</keyword>
<feature type="transmembrane region" description="Helical" evidence="1">
    <location>
        <begin position="59"/>
        <end position="85"/>
    </location>
</feature>
<keyword evidence="1" id="KW-1133">Transmembrane helix</keyword>
<evidence type="ECO:0000313" key="2">
    <source>
        <dbReference type="EMBL" id="TWU54371.1"/>
    </source>
</evidence>
<reference evidence="2 3" key="1">
    <citation type="submission" date="2019-02" db="EMBL/GenBank/DDBJ databases">
        <title>Deep-cultivation of Planctomycetes and their phenomic and genomic characterization uncovers novel biology.</title>
        <authorList>
            <person name="Wiegand S."/>
            <person name="Jogler M."/>
            <person name="Boedeker C."/>
            <person name="Pinto D."/>
            <person name="Vollmers J."/>
            <person name="Rivas-Marin E."/>
            <person name="Kohn T."/>
            <person name="Peeters S.H."/>
            <person name="Heuer A."/>
            <person name="Rast P."/>
            <person name="Oberbeckmann S."/>
            <person name="Bunk B."/>
            <person name="Jeske O."/>
            <person name="Meyerdierks A."/>
            <person name="Storesund J.E."/>
            <person name="Kallscheuer N."/>
            <person name="Luecker S."/>
            <person name="Lage O.M."/>
            <person name="Pohl T."/>
            <person name="Merkel B.J."/>
            <person name="Hornburger P."/>
            <person name="Mueller R.-W."/>
            <person name="Bruemmer F."/>
            <person name="Labrenz M."/>
            <person name="Spormann A.M."/>
            <person name="Op Den Camp H."/>
            <person name="Overmann J."/>
            <person name="Amann R."/>
            <person name="Jetten M.S.M."/>
            <person name="Mascher T."/>
            <person name="Medema M.H."/>
            <person name="Devos D.P."/>
            <person name="Kaster A.-K."/>
            <person name="Ovreas L."/>
            <person name="Rohde M."/>
            <person name="Galperin M.Y."/>
            <person name="Jogler C."/>
        </authorList>
    </citation>
    <scope>NUCLEOTIDE SEQUENCE [LARGE SCALE GENOMIC DNA]</scope>
    <source>
        <strain evidence="2 3">Poly51</strain>
    </source>
</reference>
<name>A0A5C6F4I5_9BACT</name>
<sequence length="175" mass="18957">MNPYLPTPFAADTFVPPAYRTSRTYLESALIGFGMSFIAPLCNATYCHLFLAMPFSTTIWGILGRMIPIAICCVILAISCSVVFPQSVSRTLSRHHTALPLVVNSLLYSTYFSMLAYGYVRGGVSILGFYASYYALEPALIAGVGALTHIVVRPQGQSIEQTTDGEPWVATEAAS</sequence>
<dbReference type="AlphaFoldDB" id="A0A5C6F4I5"/>
<keyword evidence="1" id="KW-0812">Transmembrane</keyword>
<gene>
    <name evidence="2" type="ORF">Poly51_30880</name>
</gene>
<accession>A0A5C6F4I5</accession>
<evidence type="ECO:0000313" key="3">
    <source>
        <dbReference type="Proteomes" id="UP000318288"/>
    </source>
</evidence>
<protein>
    <submittedName>
        <fullName evidence="2">Uncharacterized protein</fullName>
    </submittedName>
</protein>
<feature type="transmembrane region" description="Helical" evidence="1">
    <location>
        <begin position="97"/>
        <end position="119"/>
    </location>
</feature>
<organism evidence="2 3">
    <name type="scientific">Rubripirellula tenax</name>
    <dbReference type="NCBI Taxonomy" id="2528015"/>
    <lineage>
        <taxon>Bacteria</taxon>
        <taxon>Pseudomonadati</taxon>
        <taxon>Planctomycetota</taxon>
        <taxon>Planctomycetia</taxon>
        <taxon>Pirellulales</taxon>
        <taxon>Pirellulaceae</taxon>
        <taxon>Rubripirellula</taxon>
    </lineage>
</organism>
<dbReference type="Proteomes" id="UP000318288">
    <property type="component" value="Unassembled WGS sequence"/>
</dbReference>
<feature type="transmembrane region" description="Helical" evidence="1">
    <location>
        <begin position="29"/>
        <end position="53"/>
    </location>
</feature>
<evidence type="ECO:0000256" key="1">
    <source>
        <dbReference type="SAM" id="Phobius"/>
    </source>
</evidence>
<proteinExistence type="predicted"/>